<keyword evidence="4 6" id="KW-0472">Membrane</keyword>
<organism evidence="7 8">
    <name type="scientific">Bodo saltans</name>
    <name type="common">Flagellated protozoan</name>
    <dbReference type="NCBI Taxonomy" id="75058"/>
    <lineage>
        <taxon>Eukaryota</taxon>
        <taxon>Discoba</taxon>
        <taxon>Euglenozoa</taxon>
        <taxon>Kinetoplastea</taxon>
        <taxon>Metakinetoplastina</taxon>
        <taxon>Eubodonida</taxon>
        <taxon>Bodonidae</taxon>
        <taxon>Bodo</taxon>
    </lineage>
</organism>
<dbReference type="EMBL" id="CYKH01001697">
    <property type="protein sequence ID" value="CUG89024.1"/>
    <property type="molecule type" value="Genomic_DNA"/>
</dbReference>
<evidence type="ECO:0000256" key="1">
    <source>
        <dbReference type="ARBA" id="ARBA00004651"/>
    </source>
</evidence>
<dbReference type="Proteomes" id="UP000051952">
    <property type="component" value="Unassembled WGS sequence"/>
</dbReference>
<keyword evidence="8" id="KW-1185">Reference proteome</keyword>
<gene>
    <name evidence="7" type="ORF">BSAL_18835</name>
</gene>
<dbReference type="OrthoDB" id="165352at2759"/>
<dbReference type="GO" id="GO:0005886">
    <property type="term" value="C:plasma membrane"/>
    <property type="evidence" value="ECO:0007669"/>
    <property type="project" value="UniProtKB-SubCell"/>
</dbReference>
<keyword evidence="2 6" id="KW-0812">Transmembrane</keyword>
<evidence type="ECO:0000256" key="2">
    <source>
        <dbReference type="ARBA" id="ARBA00022692"/>
    </source>
</evidence>
<dbReference type="GO" id="GO:0015087">
    <property type="term" value="F:cobalt ion transmembrane transporter activity"/>
    <property type="evidence" value="ECO:0007669"/>
    <property type="project" value="TreeGrafter"/>
</dbReference>
<dbReference type="PANTHER" id="PTHR46494:SF1">
    <property type="entry name" value="CORA FAMILY METAL ION TRANSPORTER (EUROFUNG)"/>
    <property type="match status" value="1"/>
</dbReference>
<reference evidence="8" key="1">
    <citation type="submission" date="2015-09" db="EMBL/GenBank/DDBJ databases">
        <authorList>
            <consortium name="Pathogen Informatics"/>
        </authorList>
    </citation>
    <scope>NUCLEOTIDE SEQUENCE [LARGE SCALE GENOMIC DNA]</scope>
    <source>
        <strain evidence="8">Lake Konstanz</strain>
    </source>
</reference>
<proteinExistence type="predicted"/>
<evidence type="ECO:0000256" key="6">
    <source>
        <dbReference type="SAM" id="Phobius"/>
    </source>
</evidence>
<comment type="subcellular location">
    <subcellularLocation>
        <location evidence="1">Cell membrane</location>
        <topology evidence="1">Multi-pass membrane protein</topology>
    </subcellularLocation>
</comment>
<dbReference type="GO" id="GO:0000287">
    <property type="term" value="F:magnesium ion binding"/>
    <property type="evidence" value="ECO:0007669"/>
    <property type="project" value="TreeGrafter"/>
</dbReference>
<evidence type="ECO:0000256" key="3">
    <source>
        <dbReference type="ARBA" id="ARBA00022989"/>
    </source>
</evidence>
<dbReference type="VEuPathDB" id="TriTrypDB:BSAL_18835"/>
<dbReference type="PANTHER" id="PTHR46494">
    <property type="entry name" value="CORA FAMILY METAL ION TRANSPORTER (EUROFUNG)"/>
    <property type="match status" value="1"/>
</dbReference>
<dbReference type="InterPro" id="IPR002523">
    <property type="entry name" value="MgTranspt_CorA/ZnTranspt_ZntB"/>
</dbReference>
<feature type="compositionally biased region" description="Polar residues" evidence="5">
    <location>
        <begin position="224"/>
        <end position="234"/>
    </location>
</feature>
<feature type="region of interest" description="Disordered" evidence="5">
    <location>
        <begin position="213"/>
        <end position="234"/>
    </location>
</feature>
<name>A0A0S4JCC1_BODSA</name>
<dbReference type="GO" id="GO:0015095">
    <property type="term" value="F:magnesium ion transmembrane transporter activity"/>
    <property type="evidence" value="ECO:0007669"/>
    <property type="project" value="TreeGrafter"/>
</dbReference>
<evidence type="ECO:0000313" key="7">
    <source>
        <dbReference type="EMBL" id="CUG89024.1"/>
    </source>
</evidence>
<keyword evidence="3 6" id="KW-1133">Transmembrane helix</keyword>
<evidence type="ECO:0000313" key="8">
    <source>
        <dbReference type="Proteomes" id="UP000051952"/>
    </source>
</evidence>
<dbReference type="AlphaFoldDB" id="A0A0S4JCC1"/>
<evidence type="ECO:0000256" key="5">
    <source>
        <dbReference type="SAM" id="MobiDB-lite"/>
    </source>
</evidence>
<sequence>MSDEIAHNALASIDLIIALSEFNSNTNMKTFTYMTILLQPVTVATSWYGMNWGNMPELEYENSYFYFTGITWFVSFAVFAYFTLSRHALETLAQQISGSLGATRKHQLMETSTRGGGGSVNSSSQQPDCFPTDVSFLPLNVSASEEAPPTTWRTLSRKLSVNPKLLKTALSAKSEPLDVGGTTGAVLDGHGGKILSPRWKAFSDEMPCVGGAFDVESDDARSQGEGSVASNPLK</sequence>
<protein>
    <submittedName>
        <fullName evidence="7">CorA metal ion transporter, putative</fullName>
    </submittedName>
</protein>
<dbReference type="Gene3D" id="1.20.58.340">
    <property type="entry name" value="Magnesium transport protein CorA, transmembrane region"/>
    <property type="match status" value="1"/>
</dbReference>
<accession>A0A0S4JCC1</accession>
<dbReference type="InterPro" id="IPR045863">
    <property type="entry name" value="CorA_TM1_TM2"/>
</dbReference>
<dbReference type="Pfam" id="PF01544">
    <property type="entry name" value="CorA"/>
    <property type="match status" value="1"/>
</dbReference>
<dbReference type="GO" id="GO:0050897">
    <property type="term" value="F:cobalt ion binding"/>
    <property type="evidence" value="ECO:0007669"/>
    <property type="project" value="TreeGrafter"/>
</dbReference>
<feature type="transmembrane region" description="Helical" evidence="6">
    <location>
        <begin position="64"/>
        <end position="84"/>
    </location>
</feature>
<dbReference type="SUPFAM" id="SSF144083">
    <property type="entry name" value="Magnesium transport protein CorA, transmembrane region"/>
    <property type="match status" value="1"/>
</dbReference>
<feature type="transmembrane region" description="Helical" evidence="6">
    <location>
        <begin position="31"/>
        <end position="49"/>
    </location>
</feature>
<evidence type="ECO:0000256" key="4">
    <source>
        <dbReference type="ARBA" id="ARBA00023136"/>
    </source>
</evidence>